<dbReference type="Pfam" id="PF13333">
    <property type="entry name" value="rve_2"/>
    <property type="match status" value="1"/>
</dbReference>
<dbReference type="InterPro" id="IPR036397">
    <property type="entry name" value="RNaseH_sf"/>
</dbReference>
<name>A0A5B3FRI4_9BACT</name>
<gene>
    <name evidence="2" type="ORF">F2Y13_16005</name>
</gene>
<dbReference type="InterPro" id="IPR012337">
    <property type="entry name" value="RNaseH-like_sf"/>
</dbReference>
<dbReference type="InterPro" id="IPR048020">
    <property type="entry name" value="Transpos_IS3"/>
</dbReference>
<evidence type="ECO:0000313" key="2">
    <source>
        <dbReference type="EMBL" id="KAA2363412.1"/>
    </source>
</evidence>
<dbReference type="Pfam" id="PF00665">
    <property type="entry name" value="rve"/>
    <property type="match status" value="1"/>
</dbReference>
<dbReference type="PANTHER" id="PTHR46889">
    <property type="entry name" value="TRANSPOSASE INSF FOR INSERTION SEQUENCE IS3B-RELATED"/>
    <property type="match status" value="1"/>
</dbReference>
<dbReference type="InterPro" id="IPR050900">
    <property type="entry name" value="Transposase_IS3/IS150/IS904"/>
</dbReference>
<dbReference type="InterPro" id="IPR001584">
    <property type="entry name" value="Integrase_cat-core"/>
</dbReference>
<organism evidence="2 3">
    <name type="scientific">Alistipes shahii</name>
    <dbReference type="NCBI Taxonomy" id="328814"/>
    <lineage>
        <taxon>Bacteria</taxon>
        <taxon>Pseudomonadati</taxon>
        <taxon>Bacteroidota</taxon>
        <taxon>Bacteroidia</taxon>
        <taxon>Bacteroidales</taxon>
        <taxon>Rikenellaceae</taxon>
        <taxon>Alistipes</taxon>
    </lineage>
</organism>
<dbReference type="PROSITE" id="PS50994">
    <property type="entry name" value="INTEGRASE"/>
    <property type="match status" value="1"/>
</dbReference>
<comment type="caution">
    <text evidence="2">The sequence shown here is derived from an EMBL/GenBank/DDBJ whole genome shotgun (WGS) entry which is preliminary data.</text>
</comment>
<dbReference type="SUPFAM" id="SSF53098">
    <property type="entry name" value="Ribonuclease H-like"/>
    <property type="match status" value="1"/>
</dbReference>
<protein>
    <submittedName>
        <fullName evidence="2">IS3 family transposase</fullName>
    </submittedName>
</protein>
<evidence type="ECO:0000259" key="1">
    <source>
        <dbReference type="PROSITE" id="PS50994"/>
    </source>
</evidence>
<dbReference type="Gene3D" id="3.30.420.10">
    <property type="entry name" value="Ribonuclease H-like superfamily/Ribonuclease H"/>
    <property type="match status" value="1"/>
</dbReference>
<dbReference type="Proteomes" id="UP000323567">
    <property type="component" value="Unassembled WGS sequence"/>
</dbReference>
<proteinExistence type="predicted"/>
<evidence type="ECO:0000313" key="3">
    <source>
        <dbReference type="Proteomes" id="UP000323567"/>
    </source>
</evidence>
<dbReference type="PANTHER" id="PTHR46889:SF5">
    <property type="entry name" value="INTEGRASE PROTEIN"/>
    <property type="match status" value="1"/>
</dbReference>
<reference evidence="2 3" key="1">
    <citation type="journal article" date="2019" name="Nat. Med.">
        <title>A library of human gut bacterial isolates paired with longitudinal multiomics data enables mechanistic microbiome research.</title>
        <authorList>
            <person name="Poyet M."/>
            <person name="Groussin M."/>
            <person name="Gibbons S.M."/>
            <person name="Avila-Pacheco J."/>
            <person name="Jiang X."/>
            <person name="Kearney S.M."/>
            <person name="Perrotta A.R."/>
            <person name="Berdy B."/>
            <person name="Zhao S."/>
            <person name="Lieberman T.D."/>
            <person name="Swanson P.K."/>
            <person name="Smith M."/>
            <person name="Roesemann S."/>
            <person name="Alexander J.E."/>
            <person name="Rich S.A."/>
            <person name="Livny J."/>
            <person name="Vlamakis H."/>
            <person name="Clish C."/>
            <person name="Bullock K."/>
            <person name="Deik A."/>
            <person name="Scott J."/>
            <person name="Pierce K.A."/>
            <person name="Xavier R.J."/>
            <person name="Alm E.J."/>
        </authorList>
    </citation>
    <scope>NUCLEOTIDE SEQUENCE [LARGE SCALE GENOMIC DNA]</scope>
    <source>
        <strain evidence="2 3">BIOML-A2</strain>
    </source>
</reference>
<dbReference type="GO" id="GO:0015074">
    <property type="term" value="P:DNA integration"/>
    <property type="evidence" value="ECO:0007669"/>
    <property type="project" value="InterPro"/>
</dbReference>
<accession>A0A5B3FRI4</accession>
<dbReference type="NCBIfam" id="NF033516">
    <property type="entry name" value="transpos_IS3"/>
    <property type="match status" value="1"/>
</dbReference>
<sequence>MDVLLRQGCPYGGVTALCKLFGVSKQAYYKARKEPTDETKVLVEEIIVKYCEDVRQKDPNIGGKKLWFMFCRQFPKELHVGRDRFADILSDNHLKLRQKKRKPRTTDSRHNLPTYPNLIKDVIPSRPYQVWVSDITYIPIKVSDWESGFAYLSLITDAYSHEVMGWRLGRDLSNRPALQALSMAFRIANERGVDICNGGLVHHSDRGVQYASKEYVEKLRSARIGISMTECGDPKENAIAERINSTLKNEILDKRRFESFEDLERALAEAIAFYNNCRPHLSNNLLTPAEASTVSGEIKKLWRSLREDHLRNKLIA</sequence>
<dbReference type="AlphaFoldDB" id="A0A5B3FRI4"/>
<feature type="domain" description="Integrase catalytic" evidence="1">
    <location>
        <begin position="123"/>
        <end position="296"/>
    </location>
</feature>
<dbReference type="GO" id="GO:0003676">
    <property type="term" value="F:nucleic acid binding"/>
    <property type="evidence" value="ECO:0007669"/>
    <property type="project" value="InterPro"/>
</dbReference>
<dbReference type="EMBL" id="VVXK01000058">
    <property type="protein sequence ID" value="KAA2363412.1"/>
    <property type="molecule type" value="Genomic_DNA"/>
</dbReference>